<accession>A0A9W4E298</accession>
<evidence type="ECO:0000313" key="3">
    <source>
        <dbReference type="Proteomes" id="UP001153328"/>
    </source>
</evidence>
<dbReference type="Proteomes" id="UP001153328">
    <property type="component" value="Unassembled WGS sequence"/>
</dbReference>
<reference evidence="2" key="1">
    <citation type="submission" date="2021-06" db="EMBL/GenBank/DDBJ databases">
        <authorList>
            <person name="Arsene-Ploetze F."/>
        </authorList>
    </citation>
    <scope>NUCLEOTIDE SEQUENCE</scope>
    <source>
        <strain evidence="2">SBRY1</strain>
    </source>
</reference>
<dbReference type="AlphaFoldDB" id="A0A9W4E298"/>
<organism evidence="2 3">
    <name type="scientific">Actinacidiphila bryophytorum</name>
    <dbReference type="NCBI Taxonomy" id="1436133"/>
    <lineage>
        <taxon>Bacteria</taxon>
        <taxon>Bacillati</taxon>
        <taxon>Actinomycetota</taxon>
        <taxon>Actinomycetes</taxon>
        <taxon>Kitasatosporales</taxon>
        <taxon>Streptomycetaceae</taxon>
        <taxon>Actinacidiphila</taxon>
    </lineage>
</organism>
<evidence type="ECO:0000313" key="2">
    <source>
        <dbReference type="EMBL" id="CAG7613341.1"/>
    </source>
</evidence>
<dbReference type="Pfam" id="PF04738">
    <property type="entry name" value="Lant_dehydr_N"/>
    <property type="match status" value="1"/>
</dbReference>
<sequence length="856" mass="93718">MTPFEPYRRDDVDSSPAQWSVSPVALLRYAGFPFALLEPLADPELAADFDRLLGRRRLLAEHAAALKAALRAHEHGVQGATASYVGMLRPLPDTVLDTVLTVLPEPQQAVALRYQAAVVRLDAAWQARVREHDAALDRARSAVVALFAAPELREVLLLSNDARYAEFEAWLDRAEDSSPGHRRRMTDLLAMYLQRVATKNESHSHFGPISVARFGPRPGGAHWRPGPVERRSFWSHWAGEELAAVFSRRPAVRGAVCPRRRPLALHHRGELRLYASTTATGTADGWTFAEQDRRVLTDDHRWLWERCDGATSIADLRRAWTLRDGSPSARRFDAAVSELAEAGWIVDRWEIPVGAPDPLGVLDALLTGAGQENSPEAATVRRLQEGLTAFSRAPHASRARQFAALKDDFQAATGTAPNRSRGRHYADRSVLYEEALGPVRELTLGSEVARAVTTELSAVFDLVLLSPRLRIRRETDILGRWMTRCFGAGTEVPLRDFYEGFFADKPALDEECRQVDAEVGALDREVTAALLGSADRAVHEVLIERADLDKVIARYPRTPAALCNPDVMIAAGSAADIAAGDFRLVVGDCHAVRDVLTHSSFAPLVQELAPDLVSGIHAGYRSLLDPDEILLDLSRAHLDKTGAALQHPCPDLEVFGLSPKPRDQVIQPSALFLVVRAGLPQLRVRPDGRRVRLMAPLAGGSGLRQDPLSPFAFPRHYGGVGIGALDHGHLPRIRCGRVVLHRERWRFAPGALSGWSPGAGSARGAAAEFAAARRLRGDLDLPRHGFAKIPGEPKPVYVDWESPLLVHQLFRLARGAAGPVEFSEMLPGPGELWLDVDGAPRTSELRCAVFSGGTTP</sequence>
<gene>
    <name evidence="2" type="ORF">SBRY_100152</name>
</gene>
<dbReference type="RefSeq" id="WP_205046412.1">
    <property type="nucleotide sequence ID" value="NZ_CAJVAX010000002.1"/>
</dbReference>
<keyword evidence="3" id="KW-1185">Reference proteome</keyword>
<protein>
    <recommendedName>
        <fullName evidence="1">Lantibiotic dehydratase N-terminal domain-containing protein</fullName>
    </recommendedName>
</protein>
<proteinExistence type="predicted"/>
<dbReference type="InterPro" id="IPR006827">
    <property type="entry name" value="Lant_deHydtase_N"/>
</dbReference>
<evidence type="ECO:0000259" key="1">
    <source>
        <dbReference type="Pfam" id="PF04738"/>
    </source>
</evidence>
<dbReference type="EMBL" id="CAJVAX010000002">
    <property type="protein sequence ID" value="CAG7613341.1"/>
    <property type="molecule type" value="Genomic_DNA"/>
</dbReference>
<name>A0A9W4E298_9ACTN</name>
<feature type="domain" description="Lantibiotic dehydratase N-terminal" evidence="1">
    <location>
        <begin position="149"/>
        <end position="784"/>
    </location>
</feature>
<comment type="caution">
    <text evidence="2">The sequence shown here is derived from an EMBL/GenBank/DDBJ whole genome shotgun (WGS) entry which is preliminary data.</text>
</comment>